<dbReference type="Gene3D" id="3.30.70.330">
    <property type="match status" value="1"/>
</dbReference>
<dbReference type="InterPro" id="IPR012678">
    <property type="entry name" value="Ribosomal_uL23/eL15/eS24_sf"/>
</dbReference>
<dbReference type="GO" id="GO:1990904">
    <property type="term" value="C:ribonucleoprotein complex"/>
    <property type="evidence" value="ECO:0007669"/>
    <property type="project" value="UniProtKB-KW"/>
</dbReference>
<dbReference type="InterPro" id="IPR013025">
    <property type="entry name" value="Ribosomal_uL23-like"/>
</dbReference>
<evidence type="ECO:0000313" key="6">
    <source>
        <dbReference type="Proteomes" id="UP000179164"/>
    </source>
</evidence>
<comment type="similarity">
    <text evidence="1">Belongs to the universal ribosomal protein uL23 family.</text>
</comment>
<comment type="caution">
    <text evidence="5">The sequence shown here is derived from an EMBL/GenBank/DDBJ whole genome shotgun (WGS) entry which is preliminary data.</text>
</comment>
<dbReference type="GO" id="GO:0006412">
    <property type="term" value="P:translation"/>
    <property type="evidence" value="ECO:0007669"/>
    <property type="project" value="InterPro"/>
</dbReference>
<dbReference type="EMBL" id="MHKE01000008">
    <property type="protein sequence ID" value="OGY84414.1"/>
    <property type="molecule type" value="Genomic_DNA"/>
</dbReference>
<evidence type="ECO:0000256" key="4">
    <source>
        <dbReference type="ARBA" id="ARBA00035481"/>
    </source>
</evidence>
<reference evidence="5 6" key="1">
    <citation type="journal article" date="2016" name="Nat. Commun.">
        <title>Thousands of microbial genomes shed light on interconnected biogeochemical processes in an aquifer system.</title>
        <authorList>
            <person name="Anantharaman K."/>
            <person name="Brown C.T."/>
            <person name="Hug L.A."/>
            <person name="Sharon I."/>
            <person name="Castelle C.J."/>
            <person name="Probst A.J."/>
            <person name="Thomas B.C."/>
            <person name="Singh A."/>
            <person name="Wilkins M.J."/>
            <person name="Karaoz U."/>
            <person name="Brodie E.L."/>
            <person name="Williams K.H."/>
            <person name="Hubbard S.S."/>
            <person name="Banfield J.F."/>
        </authorList>
    </citation>
    <scope>NUCLEOTIDE SEQUENCE [LARGE SCALE GENOMIC DNA]</scope>
</reference>
<dbReference type="AlphaFoldDB" id="A0A1G2B5E1"/>
<dbReference type="InterPro" id="IPR012677">
    <property type="entry name" value="Nucleotide-bd_a/b_plait_sf"/>
</dbReference>
<evidence type="ECO:0000256" key="2">
    <source>
        <dbReference type="ARBA" id="ARBA00022980"/>
    </source>
</evidence>
<organism evidence="5 6">
    <name type="scientific">Candidatus Kerfeldbacteria bacterium RIFCSPLOWO2_01_FULL_48_11</name>
    <dbReference type="NCBI Taxonomy" id="1798543"/>
    <lineage>
        <taxon>Bacteria</taxon>
        <taxon>Candidatus Kerfeldiibacteriota</taxon>
    </lineage>
</organism>
<evidence type="ECO:0000256" key="1">
    <source>
        <dbReference type="ARBA" id="ARBA00006700"/>
    </source>
</evidence>
<evidence type="ECO:0000256" key="3">
    <source>
        <dbReference type="ARBA" id="ARBA00023274"/>
    </source>
</evidence>
<gene>
    <name evidence="5" type="ORF">A2898_00175</name>
</gene>
<accession>A0A1G2B5E1</accession>
<dbReference type="SUPFAM" id="SSF54189">
    <property type="entry name" value="Ribosomal proteins S24e, L23 and L15e"/>
    <property type="match status" value="1"/>
</dbReference>
<dbReference type="GO" id="GO:0005840">
    <property type="term" value="C:ribosome"/>
    <property type="evidence" value="ECO:0007669"/>
    <property type="project" value="UniProtKB-KW"/>
</dbReference>
<dbReference type="Pfam" id="PF00276">
    <property type="entry name" value="Ribosomal_L23"/>
    <property type="match status" value="1"/>
</dbReference>
<evidence type="ECO:0000313" key="5">
    <source>
        <dbReference type="EMBL" id="OGY84414.1"/>
    </source>
</evidence>
<protein>
    <recommendedName>
        <fullName evidence="4">50S ribosomal protein L23</fullName>
    </recommendedName>
</protein>
<name>A0A1G2B5E1_9BACT</name>
<dbReference type="GO" id="GO:0003735">
    <property type="term" value="F:structural constituent of ribosome"/>
    <property type="evidence" value="ECO:0007669"/>
    <property type="project" value="InterPro"/>
</dbReference>
<keyword evidence="2 5" id="KW-0689">Ribosomal protein</keyword>
<dbReference type="Proteomes" id="UP000179164">
    <property type="component" value="Unassembled WGS sequence"/>
</dbReference>
<dbReference type="STRING" id="1798543.A2898_00175"/>
<keyword evidence="3" id="KW-0687">Ribonucleoprotein</keyword>
<sequence length="77" mass="8407">MAGSLGQYAFAVDSHATKEDVRSAVTHTYGVHPTKIHIINVVGRDVRFGKITGRTARWKKAIVSLPVGEKIDVYEGV</sequence>
<proteinExistence type="inferred from homology"/>